<evidence type="ECO:0000256" key="3">
    <source>
        <dbReference type="ARBA" id="ARBA00024679"/>
    </source>
</evidence>
<dbReference type="InterPro" id="IPR002579">
    <property type="entry name" value="Met_Sox_Rdtase_MsrB_dom"/>
</dbReference>
<dbReference type="Pfam" id="PF01625">
    <property type="entry name" value="PMSR"/>
    <property type="match status" value="1"/>
</dbReference>
<dbReference type="Gene3D" id="3.30.1060.10">
    <property type="entry name" value="Peptide methionine sulphoxide reductase MsrA"/>
    <property type="match status" value="1"/>
</dbReference>
<comment type="catalytic activity">
    <reaction evidence="4 7">
        <text>L-methionyl-[protein] + [thioredoxin]-disulfide + H2O = L-methionyl-(S)-S-oxide-[protein] + [thioredoxin]-dithiol</text>
        <dbReference type="Rhea" id="RHEA:14217"/>
        <dbReference type="Rhea" id="RHEA-COMP:10698"/>
        <dbReference type="Rhea" id="RHEA-COMP:10700"/>
        <dbReference type="Rhea" id="RHEA-COMP:12313"/>
        <dbReference type="Rhea" id="RHEA-COMP:12315"/>
        <dbReference type="ChEBI" id="CHEBI:15377"/>
        <dbReference type="ChEBI" id="CHEBI:16044"/>
        <dbReference type="ChEBI" id="CHEBI:29950"/>
        <dbReference type="ChEBI" id="CHEBI:44120"/>
        <dbReference type="ChEBI" id="CHEBI:50058"/>
        <dbReference type="EC" id="1.8.4.11"/>
    </reaction>
</comment>
<evidence type="ECO:0000256" key="5">
    <source>
        <dbReference type="ARBA" id="ARBA00048488"/>
    </source>
</evidence>
<dbReference type="Proteomes" id="UP000002725">
    <property type="component" value="Chromosome"/>
</dbReference>
<evidence type="ECO:0000256" key="8">
    <source>
        <dbReference type="SAM" id="SignalP"/>
    </source>
</evidence>
<dbReference type="SUPFAM" id="SSF55068">
    <property type="entry name" value="Peptide methionine sulfoxide reductase"/>
    <property type="match status" value="1"/>
</dbReference>
<dbReference type="KEGG" id="paa:Paes_1394"/>
<reference evidence="10" key="1">
    <citation type="submission" date="2008-06" db="EMBL/GenBank/DDBJ databases">
        <title>Complete sequence of chromosome of Prosthecochloris aestuarii DSM 271.</title>
        <authorList>
            <consortium name="US DOE Joint Genome Institute"/>
            <person name="Lucas S."/>
            <person name="Copeland A."/>
            <person name="Lapidus A."/>
            <person name="Glavina del Rio T."/>
            <person name="Dalin E."/>
            <person name="Tice H."/>
            <person name="Bruce D."/>
            <person name="Goodwin L."/>
            <person name="Pitluck S."/>
            <person name="Schmutz J."/>
            <person name="Larimer F."/>
            <person name="Land M."/>
            <person name="Hauser L."/>
            <person name="Kyrpides N."/>
            <person name="Anderson I."/>
            <person name="Liu Z."/>
            <person name="Li T."/>
            <person name="Zhao F."/>
            <person name="Overmann J."/>
            <person name="Bryant D.A."/>
            <person name="Richardson P."/>
        </authorList>
    </citation>
    <scope>NUCLEOTIDE SEQUENCE [LARGE SCALE GENOMIC DNA]</scope>
    <source>
        <strain evidence="10">DSM 271</strain>
    </source>
</reference>
<keyword evidence="2" id="KW-0511">Multifunctional enzyme</keyword>
<dbReference type="eggNOG" id="COG0225">
    <property type="taxonomic scope" value="Bacteria"/>
</dbReference>
<dbReference type="AlphaFoldDB" id="B4S8M8"/>
<dbReference type="PANTHER" id="PTHR43774">
    <property type="entry name" value="PEPTIDE METHIONINE SULFOXIDE REDUCTASE"/>
    <property type="match status" value="1"/>
</dbReference>
<dbReference type="InterPro" id="IPR036509">
    <property type="entry name" value="Met_Sox_Rdtase_MsrA_sf"/>
</dbReference>
<dbReference type="NCBIfam" id="TIGR00401">
    <property type="entry name" value="msrA"/>
    <property type="match status" value="1"/>
</dbReference>
<accession>B4S8M8</accession>
<feature type="chain" id="PRO_5002825793" description="Peptide methionine sulfoxide reductase MsrA" evidence="8">
    <location>
        <begin position="27"/>
        <end position="334"/>
    </location>
</feature>
<name>B4S8M8_PROA2</name>
<dbReference type="NCBIfam" id="NF004042">
    <property type="entry name" value="PRK05550.1"/>
    <property type="match status" value="1"/>
</dbReference>
<dbReference type="PROSITE" id="PS51790">
    <property type="entry name" value="MSRB"/>
    <property type="match status" value="1"/>
</dbReference>
<feature type="active site" evidence="7">
    <location>
        <position position="184"/>
    </location>
</feature>
<dbReference type="HOGENOM" id="CLU_031040_7_1_10"/>
<dbReference type="InterPro" id="IPR002569">
    <property type="entry name" value="Met_Sox_Rdtase_MsrA_dom"/>
</dbReference>
<dbReference type="HAMAP" id="MF_01401">
    <property type="entry name" value="MsrA"/>
    <property type="match status" value="1"/>
</dbReference>
<dbReference type="STRING" id="290512.Paes_1394"/>
<dbReference type="NCBIfam" id="NF004036">
    <property type="entry name" value="PRK05508.1"/>
    <property type="match status" value="1"/>
</dbReference>
<dbReference type="Gene3D" id="2.170.150.20">
    <property type="entry name" value="Peptide methionine sulfoxide reductase"/>
    <property type="match status" value="1"/>
</dbReference>
<dbReference type="EMBL" id="CP001108">
    <property type="protein sequence ID" value="ACF46415.1"/>
    <property type="molecule type" value="Genomic_DNA"/>
</dbReference>
<dbReference type="eggNOG" id="COG0229">
    <property type="taxonomic scope" value="Bacteria"/>
</dbReference>
<evidence type="ECO:0000256" key="6">
    <source>
        <dbReference type="ARBA" id="ARBA00048782"/>
    </source>
</evidence>
<keyword evidence="11" id="KW-1185">Reference proteome</keyword>
<comment type="catalytic activity">
    <reaction evidence="5">
        <text>L-methionyl-[protein] + [thioredoxin]-disulfide + H2O = L-methionyl-(R)-S-oxide-[protein] + [thioredoxin]-dithiol</text>
        <dbReference type="Rhea" id="RHEA:24164"/>
        <dbReference type="Rhea" id="RHEA-COMP:10698"/>
        <dbReference type="Rhea" id="RHEA-COMP:10700"/>
        <dbReference type="Rhea" id="RHEA-COMP:12313"/>
        <dbReference type="Rhea" id="RHEA-COMP:12314"/>
        <dbReference type="ChEBI" id="CHEBI:15377"/>
        <dbReference type="ChEBI" id="CHEBI:16044"/>
        <dbReference type="ChEBI" id="CHEBI:29950"/>
        <dbReference type="ChEBI" id="CHEBI:45764"/>
        <dbReference type="ChEBI" id="CHEBI:50058"/>
        <dbReference type="EC" id="1.8.4.12"/>
    </reaction>
</comment>
<dbReference type="SUPFAM" id="SSF51316">
    <property type="entry name" value="Mss4-like"/>
    <property type="match status" value="1"/>
</dbReference>
<dbReference type="PANTHER" id="PTHR43774:SF1">
    <property type="entry name" value="PEPTIDE METHIONINE SULFOXIDE REDUCTASE MSRA 2"/>
    <property type="match status" value="1"/>
</dbReference>
<evidence type="ECO:0000313" key="11">
    <source>
        <dbReference type="Proteomes" id="UP000002725"/>
    </source>
</evidence>
<gene>
    <name evidence="7" type="primary">msrA</name>
    <name evidence="10" type="ordered locus">Paes_1394</name>
</gene>
<comment type="similarity">
    <text evidence="7">Belongs to the MsrA Met sulfoxide reductase family.</text>
</comment>
<feature type="domain" description="MsrB" evidence="9">
    <location>
        <begin position="44"/>
        <end position="164"/>
    </location>
</feature>
<evidence type="ECO:0000259" key="9">
    <source>
        <dbReference type="PROSITE" id="PS51790"/>
    </source>
</evidence>
<organism evidence="10 11">
    <name type="scientific">Prosthecochloris aestuarii (strain DSM 271 / SK 413)</name>
    <dbReference type="NCBI Taxonomy" id="290512"/>
    <lineage>
        <taxon>Bacteria</taxon>
        <taxon>Pseudomonadati</taxon>
        <taxon>Chlorobiota</taxon>
        <taxon>Chlorobiia</taxon>
        <taxon>Chlorobiales</taxon>
        <taxon>Chlorobiaceae</taxon>
        <taxon>Prosthecochloris</taxon>
    </lineage>
</organism>
<evidence type="ECO:0000256" key="1">
    <source>
        <dbReference type="ARBA" id="ARBA00023002"/>
    </source>
</evidence>
<dbReference type="InterPro" id="IPR011057">
    <property type="entry name" value="Mss4-like_sf"/>
</dbReference>
<evidence type="ECO:0000256" key="7">
    <source>
        <dbReference type="HAMAP-Rule" id="MF_01401"/>
    </source>
</evidence>
<dbReference type="GO" id="GO:0033744">
    <property type="term" value="F:L-methionine:thioredoxin-disulfide S-oxidoreductase activity"/>
    <property type="evidence" value="ECO:0007669"/>
    <property type="project" value="RHEA"/>
</dbReference>
<sequence length="334" mass="37250">MKGFKTVLVMVMCSMFSFIIISCATAGDDNDSSMKQANNGLKESEMGYRVLTSEEERVIVGKGTEMPFSGKYVDFHEEGTYVCRRCDAPLFRSSDKFESGTGWPSFDDEIPGAVTRKTDADGRRTEILCANCGAHLGHVFLNEGLTGKNVRHCVNSISLDFKGADDRAIKPAQVSEKAIFAGGCFWGMEYHFGKVNGVLGTTVGYTGGSKEDPTYREVCSGKTGHAEAMEVEFDPAVVTYEELARLFFEIHDPTQVNRQGPDIGTQYRSAVYYVDDTQKAIAEKLIGQLKENGYAVVTELEKANAFYPAEEYHQDYYEKTGHQPYCHIYQKRFK</sequence>
<feature type="signal peptide" evidence="8">
    <location>
        <begin position="1"/>
        <end position="26"/>
    </location>
</feature>
<proteinExistence type="inferred from homology"/>
<dbReference type="EC" id="1.8.4.11" evidence="7"/>
<comment type="function">
    <text evidence="3 7">Has an important function as a repair enzyme for proteins that have been inactivated by oxidation. Catalyzes the reversible oxidation-reduction of methionine sulfoxide in proteins to methionine.</text>
</comment>
<comment type="catalytic activity">
    <reaction evidence="6 7">
        <text>[thioredoxin]-disulfide + L-methionine + H2O = L-methionine (S)-S-oxide + [thioredoxin]-dithiol</text>
        <dbReference type="Rhea" id="RHEA:19993"/>
        <dbReference type="Rhea" id="RHEA-COMP:10698"/>
        <dbReference type="Rhea" id="RHEA-COMP:10700"/>
        <dbReference type="ChEBI" id="CHEBI:15377"/>
        <dbReference type="ChEBI" id="CHEBI:29950"/>
        <dbReference type="ChEBI" id="CHEBI:50058"/>
        <dbReference type="ChEBI" id="CHEBI:57844"/>
        <dbReference type="ChEBI" id="CHEBI:58772"/>
        <dbReference type="EC" id="1.8.4.11"/>
    </reaction>
</comment>
<dbReference type="Pfam" id="PF01641">
    <property type="entry name" value="SelR"/>
    <property type="match status" value="1"/>
</dbReference>
<protein>
    <recommendedName>
        <fullName evidence="7">Peptide methionine sulfoxide reductase MsrA</fullName>
        <shortName evidence="7">Protein-methionine-S-oxide reductase</shortName>
        <ecNumber evidence="7">1.8.4.11</ecNumber>
    </recommendedName>
    <alternativeName>
        <fullName evidence="7">Peptide-methionine (S)-S-oxide reductase</fullName>
        <shortName evidence="7">Peptide Met(O) reductase</shortName>
    </alternativeName>
</protein>
<keyword evidence="8" id="KW-0732">Signal</keyword>
<dbReference type="GO" id="GO:0008113">
    <property type="term" value="F:peptide-methionine (S)-S-oxide reductase activity"/>
    <property type="evidence" value="ECO:0007669"/>
    <property type="project" value="UniProtKB-UniRule"/>
</dbReference>
<dbReference type="PROSITE" id="PS51257">
    <property type="entry name" value="PROKAR_LIPOPROTEIN"/>
    <property type="match status" value="1"/>
</dbReference>
<evidence type="ECO:0000256" key="4">
    <source>
        <dbReference type="ARBA" id="ARBA00047806"/>
    </source>
</evidence>
<keyword evidence="1 7" id="KW-0560">Oxidoreductase</keyword>
<evidence type="ECO:0000256" key="2">
    <source>
        <dbReference type="ARBA" id="ARBA00023268"/>
    </source>
</evidence>
<evidence type="ECO:0000313" key="10">
    <source>
        <dbReference type="EMBL" id="ACF46415.1"/>
    </source>
</evidence>
<dbReference type="GO" id="GO:0033743">
    <property type="term" value="F:peptide-methionine (R)-S-oxide reductase activity"/>
    <property type="evidence" value="ECO:0007669"/>
    <property type="project" value="UniProtKB-EC"/>
</dbReference>